<dbReference type="InterPro" id="IPR002931">
    <property type="entry name" value="Transglutaminase-like"/>
</dbReference>
<sequence>MKILKGSGISPSDAITELGSATAHSYSVVNDTHQEIVDLAASLKNDPDLIFEYVYDNVETLPLYGLKNGALGAVIDGKGTAFDQAHLLVEMLRAAGYTAQYRFGTATLSGAQFSNLFGTTSDRSACELLRAGGFGMSVNGTTSCSSLSSSTASSDVEFVHVWVEVYIDDGYYYFDPSIKTQTRISGWTLSSQMGYNGSTFWTNADVSANTVGSGATAYSYAETADSAQIETDLASYADTLVANMQSEANHDLSVTDIAGGYEIEPVTIPSGGLRQTEAQLGHTVSSNPDTWTGDIPDQHRTKVTISYNNVDIPLYADDLYGKRMWFEKREIAGEPVISFRIGIHSRVAFTYQTSTALLVSIDHPYAEGGNSFGNHTETLNPLVGADAEAGLVLGFGYIGMGLQGRYQNLDWQSLTPPFWPEVAEKENAMSLTSIAASWMAQASYLMTLNDGVNDLYSVVHDHVGLVSSENDTAGLIQPVMDIRSQISVTDPTHVAANRTAALQTVTSALAMLEGATLDQVADSTATAPDSVGTTTLFSEANDDSVRFYDVTSGNWSTVQSYISNYSSAEIADITSFLSGSRRIILPDDGSLVKGDFTGMAYIYIDSDDAIGHNMDDGVSTPNSHLKGYIEQGDVEPEFVAKTTGVTGSSAGSNSQVNPANAAARSSSTDLVTGNGAFPFSLPFTRSFRADANDGTKGGWTHNYAVTGELSSDGTLALGRRHAVEAARAMVALYVGREVLKSGNSIERVLVNSIIQNWLHKGLYNNVFKLRQAHNVAEFVRLADGSWSTPAGLSSSLTFSGSGASTTATYTAKSGVEMAFAATDSTAREFRLGTQSWPAGMALTLTYPSATQIVASNGLGRTLTIDIDSEGRMTKVEDNTGRYVEYGYTGADLVSADLYEIIGGASTSLVDYTYSGIALNTISTPEVTNSVTYTHNALKQATAITTPERGTTYVYENNWRTELVDPSGASVVTIRDPYGRWVKTINGTGDVTVTTLDRLGRTVNVEAPEGNSADYEYDRYHNVSSVTVNPKPASGLSSETSSYTYEGAAKFRQLSTVTDPGSNVTTFAYETTTGLLSSVTRPAVSVNGGANQNPVTSYSYNANGQPLTITAPDGTVTRFTYNAKGEVTKSEADDGGLNINTTYGYNAVGDLTTVTDHRNKVTTFSYDYLRRQTGMTGPLSQQAAYVYDDAGRLEQSKQLINSVWHITTRAYDDDNRVISITDNGSNTTSITYDDVNRTVTVTDPDTRTVKTLYDEAGRKIEMVRGEGTADESHDYITYNDNGTIATLKDGKNNITSYSYDGFDRRVATNYPLSVSSTVNAFDDLGRPTSVTTRKGDTITMSYDALGRLDSRTVPGVGTYSYDYDIMGQVTTAYLGAQTVTSTYDALGRVTQEVGSLGRQMDYVYDDAAGTWDVKYNFPGGESDYWLRYAVDDAGRLDTIKESGSTTLADYAYDSGSRVTSITFGNGTTESYTYDDVGYVETITQNFTGTTDDSVWTYTRNDTGQITNQSISNPDFRWIPSFLESETLSYSSNGLNQYTSIAGTTQGHDANGNLTQDGVQTFVFNAAGQMTEAKSGGVTVGTYAYDPLGRRSEKTAGGINTEFLWSGSQVMADYDGDTGNLMRRYVYGLGIDDLVAIVDSSDNKSYVHKNASGSVVAVSDNNGDVVDKFTYGPFGEGASEAESPYKYTARRVDQESGLYYYRNRYYNAQTGRFISPDPLGYVDGMNMYAYVGNDPMNYRDPMGLCSEDEGWADCTGTTGSFHDWGMDPWLFEMIHSFVPPFANRFADTPGRPAGGGGSGSGSNKNRGNNDSEGDNSSSCTNSITGEISAVDISNVKIRPGGDPSALPGTKNSFFAPTPNPTSKGFFTEHAFDVVGNLSGTLQVEFSCSNICVGNETSWTTTVGINISNVDVRIPVTTMSASIPVVGPISTVNTINNVSRAVNAGTYVIDNSELLLELAEQAVESPTNVCKATQPVSND</sequence>
<feature type="region of interest" description="Disordered" evidence="2">
    <location>
        <begin position="1832"/>
        <end position="1852"/>
    </location>
</feature>
<accession>A0A501PEZ0</accession>
<feature type="domain" description="Teneurin-like YD-shell" evidence="4">
    <location>
        <begin position="1531"/>
        <end position="1734"/>
    </location>
</feature>
<evidence type="ECO:0000313" key="6">
    <source>
        <dbReference type="Proteomes" id="UP000319148"/>
    </source>
</evidence>
<dbReference type="Proteomes" id="UP000319148">
    <property type="component" value="Unassembled WGS sequence"/>
</dbReference>
<dbReference type="InterPro" id="IPR006530">
    <property type="entry name" value="YD"/>
</dbReference>
<evidence type="ECO:0000313" key="5">
    <source>
        <dbReference type="EMBL" id="TPD58983.1"/>
    </source>
</evidence>
<evidence type="ECO:0000256" key="1">
    <source>
        <dbReference type="ARBA" id="ARBA00022737"/>
    </source>
</evidence>
<reference evidence="6" key="1">
    <citation type="submission" date="2019-06" db="EMBL/GenBank/DDBJ databases">
        <title>The complete genome of Emcibacter congregatus ZYLT.</title>
        <authorList>
            <person name="Zhao Z."/>
        </authorList>
    </citation>
    <scope>NUCLEOTIDE SEQUENCE [LARGE SCALE GENOMIC DNA]</scope>
    <source>
        <strain evidence="6">MCCC 1A06723</strain>
    </source>
</reference>
<feature type="domain" description="Teneurin-like YD-shell" evidence="4">
    <location>
        <begin position="1090"/>
        <end position="1266"/>
    </location>
</feature>
<dbReference type="InterPro" id="IPR031325">
    <property type="entry name" value="RHS_repeat"/>
</dbReference>
<gene>
    <name evidence="5" type="ORF">FIV46_12160</name>
</gene>
<organism evidence="5 6">
    <name type="scientific">Emcibacter nanhaiensis</name>
    <dbReference type="NCBI Taxonomy" id="1505037"/>
    <lineage>
        <taxon>Bacteria</taxon>
        <taxon>Pseudomonadati</taxon>
        <taxon>Pseudomonadota</taxon>
        <taxon>Alphaproteobacteria</taxon>
        <taxon>Emcibacterales</taxon>
        <taxon>Emcibacteraceae</taxon>
        <taxon>Emcibacter</taxon>
    </lineage>
</organism>
<dbReference type="Pfam" id="PF05593">
    <property type="entry name" value="RHS_repeat"/>
    <property type="match status" value="1"/>
</dbReference>
<dbReference type="PANTHER" id="PTHR32305">
    <property type="match status" value="1"/>
</dbReference>
<protein>
    <submittedName>
        <fullName evidence="5">Uncharacterized protein</fullName>
    </submittedName>
</protein>
<dbReference type="EMBL" id="VFIY01000015">
    <property type="protein sequence ID" value="TPD58983.1"/>
    <property type="molecule type" value="Genomic_DNA"/>
</dbReference>
<keyword evidence="1" id="KW-0677">Repeat</keyword>
<dbReference type="NCBIfam" id="TIGR01643">
    <property type="entry name" value="YD_repeat_2x"/>
    <property type="match status" value="5"/>
</dbReference>
<evidence type="ECO:0000256" key="2">
    <source>
        <dbReference type="SAM" id="MobiDB-lite"/>
    </source>
</evidence>
<keyword evidence="6" id="KW-1185">Reference proteome</keyword>
<dbReference type="InterPro" id="IPR056823">
    <property type="entry name" value="TEN-like_YD-shell"/>
</dbReference>
<dbReference type="PANTHER" id="PTHR32305:SF15">
    <property type="entry name" value="PROTEIN RHSA-RELATED"/>
    <property type="match status" value="1"/>
</dbReference>
<dbReference type="Pfam" id="PF01841">
    <property type="entry name" value="Transglut_core"/>
    <property type="match status" value="1"/>
</dbReference>
<dbReference type="OrthoDB" id="6057489at2"/>
<feature type="compositionally biased region" description="Low complexity" evidence="2">
    <location>
        <begin position="1799"/>
        <end position="1816"/>
    </location>
</feature>
<dbReference type="SUPFAM" id="SSF54001">
    <property type="entry name" value="Cysteine proteinases"/>
    <property type="match status" value="1"/>
</dbReference>
<name>A0A501PEZ0_9PROT</name>
<dbReference type="InterPro" id="IPR050708">
    <property type="entry name" value="T6SS_VgrG/RHS"/>
</dbReference>
<dbReference type="InterPro" id="IPR038765">
    <property type="entry name" value="Papain-like_cys_pep_sf"/>
</dbReference>
<evidence type="ECO:0000259" key="4">
    <source>
        <dbReference type="Pfam" id="PF25023"/>
    </source>
</evidence>
<feature type="region of interest" description="Disordered" evidence="2">
    <location>
        <begin position="1784"/>
        <end position="1820"/>
    </location>
</feature>
<comment type="caution">
    <text evidence="5">The sequence shown here is derived from an EMBL/GenBank/DDBJ whole genome shotgun (WGS) entry which is preliminary data.</text>
</comment>
<dbReference type="RefSeq" id="WP_139941202.1">
    <property type="nucleotide sequence ID" value="NZ_JBHSYP010000002.1"/>
</dbReference>
<feature type="domain" description="Transglutaminase-like" evidence="3">
    <location>
        <begin position="40"/>
        <end position="176"/>
    </location>
</feature>
<dbReference type="Gene3D" id="3.10.620.30">
    <property type="match status" value="1"/>
</dbReference>
<proteinExistence type="predicted"/>
<dbReference type="Gene3D" id="2.180.10.10">
    <property type="entry name" value="RHS repeat-associated core"/>
    <property type="match status" value="3"/>
</dbReference>
<dbReference type="InterPro" id="IPR022385">
    <property type="entry name" value="Rhs_assc_core"/>
</dbReference>
<dbReference type="NCBIfam" id="TIGR03696">
    <property type="entry name" value="Rhs_assc_core"/>
    <property type="match status" value="1"/>
</dbReference>
<dbReference type="PRINTS" id="PR00394">
    <property type="entry name" value="RHSPROTEIN"/>
</dbReference>
<dbReference type="Pfam" id="PF25023">
    <property type="entry name" value="TEN_YD-shell"/>
    <property type="match status" value="2"/>
</dbReference>
<evidence type="ECO:0000259" key="3">
    <source>
        <dbReference type="Pfam" id="PF01841"/>
    </source>
</evidence>